<proteinExistence type="predicted"/>
<dbReference type="Pfam" id="PF13243">
    <property type="entry name" value="SQHop_cyclase_C"/>
    <property type="match status" value="1"/>
</dbReference>
<dbReference type="InterPro" id="IPR008930">
    <property type="entry name" value="Terpenoid_cyclase/PrenylTrfase"/>
</dbReference>
<accession>A0A517YI13</accession>
<evidence type="ECO:0000313" key="3">
    <source>
        <dbReference type="EMBL" id="QDU29873.1"/>
    </source>
</evidence>
<dbReference type="EMBL" id="CP036274">
    <property type="protein sequence ID" value="QDU29873.1"/>
    <property type="molecule type" value="Genomic_DNA"/>
</dbReference>
<dbReference type="Gene3D" id="1.50.10.20">
    <property type="match status" value="2"/>
</dbReference>
<sequence length="757" mass="82378">MSTQTNQDSELQHSFGPGEIGFDFLPLQTTSAPLPTQPENTIPTFDMQSHTELPLFDSAIPVLERPIVASSLPSNGAKARFWLDGETVLCGCPDCKAPMSVRLWLMTADCWRCGISIDLTEEQEREIGKLLEARKPALAKVAPPAAKPTVPIAPAATAKVTPPPVSPPAAKAPSALKPAPPKSPAPISTTPKSTSPGVAVGPVGKSPQPTAPVAPPKVLPPPVRKAEPVVNAAAVAVVAPPAPAVPEKRVIAPPPPPAAKPTPQQRRTAPPPKPVEEVDWLKRFLDAMPAWMISGLVHLIALTLLAMFTVPEDEEEGPMIILSANISHERVEGGDALVLPPDVRAQFDMPLPEKIDLKNPDEIKSLVAANQDARELRLDNEAVQHLANVDVVKKQVENATGVRQALAARDPRLRVEMVTQEGGTTMTEAAVARGLRWLANHQSNDGSWRLDDFESVHDCNCGGRGHFHTKAPGTALAMLPFLGAGQTHLAGKHKGTVSRGLRWLVQHQKENGDLRHDERSNAGMYTHGQAAIVLCEAFAMTGDEELRIPAQKATDFVVKAQFNDGGWRYQPGPSNDRGDTSVVGWQLMALQSARAANLNVPERTLLRASAYLDRCTKDGSQYGYMAGYAPTPTMSAEALLCRMYLGWNKKQNPALKRGVQRLVEDHLPLKGNPNLYYWYYATQTMHHYGGEEWDAWNLKMRDVLTSTQENSGHAAGSWAPRGDHADRGGRIYMTSLSVCTLEVYYRHLPIFRQIKLD</sequence>
<feature type="domain" description="Squalene cyclase C-terminal" evidence="2">
    <location>
        <begin position="423"/>
        <end position="523"/>
    </location>
</feature>
<dbReference type="KEGG" id="aagg:ETAA8_49890"/>
<evidence type="ECO:0000259" key="2">
    <source>
        <dbReference type="Pfam" id="PF13243"/>
    </source>
</evidence>
<gene>
    <name evidence="3" type="ORF">ETAA8_49890</name>
</gene>
<dbReference type="SUPFAM" id="SSF48239">
    <property type="entry name" value="Terpenoid cyclases/Protein prenyltransferases"/>
    <property type="match status" value="1"/>
</dbReference>
<evidence type="ECO:0000256" key="1">
    <source>
        <dbReference type="SAM" id="MobiDB-lite"/>
    </source>
</evidence>
<evidence type="ECO:0000313" key="4">
    <source>
        <dbReference type="Proteomes" id="UP000315017"/>
    </source>
</evidence>
<protein>
    <recommendedName>
        <fullName evidence="2">Squalene cyclase C-terminal domain-containing protein</fullName>
    </recommendedName>
</protein>
<feature type="region of interest" description="Disordered" evidence="1">
    <location>
        <begin position="248"/>
        <end position="274"/>
    </location>
</feature>
<name>A0A517YI13_9BACT</name>
<dbReference type="RefSeq" id="WP_145094390.1">
    <property type="nucleotide sequence ID" value="NZ_CP036274.1"/>
</dbReference>
<feature type="compositionally biased region" description="Low complexity" evidence="1">
    <location>
        <begin position="168"/>
        <end position="177"/>
    </location>
</feature>
<keyword evidence="4" id="KW-1185">Reference proteome</keyword>
<dbReference type="OrthoDB" id="238862at2"/>
<feature type="compositionally biased region" description="Low complexity" evidence="1">
    <location>
        <begin position="185"/>
        <end position="196"/>
    </location>
</feature>
<dbReference type="InterPro" id="IPR032696">
    <property type="entry name" value="SQ_cyclase_C"/>
</dbReference>
<dbReference type="AlphaFoldDB" id="A0A517YI13"/>
<feature type="compositionally biased region" description="Pro residues" evidence="1">
    <location>
        <begin position="209"/>
        <end position="219"/>
    </location>
</feature>
<reference evidence="3 4" key="1">
    <citation type="submission" date="2019-02" db="EMBL/GenBank/DDBJ databases">
        <title>Deep-cultivation of Planctomycetes and their phenomic and genomic characterization uncovers novel biology.</title>
        <authorList>
            <person name="Wiegand S."/>
            <person name="Jogler M."/>
            <person name="Boedeker C."/>
            <person name="Pinto D."/>
            <person name="Vollmers J."/>
            <person name="Rivas-Marin E."/>
            <person name="Kohn T."/>
            <person name="Peeters S.H."/>
            <person name="Heuer A."/>
            <person name="Rast P."/>
            <person name="Oberbeckmann S."/>
            <person name="Bunk B."/>
            <person name="Jeske O."/>
            <person name="Meyerdierks A."/>
            <person name="Storesund J.E."/>
            <person name="Kallscheuer N."/>
            <person name="Luecker S."/>
            <person name="Lage O.M."/>
            <person name="Pohl T."/>
            <person name="Merkel B.J."/>
            <person name="Hornburger P."/>
            <person name="Mueller R.-W."/>
            <person name="Bruemmer F."/>
            <person name="Labrenz M."/>
            <person name="Spormann A.M."/>
            <person name="Op den Camp H."/>
            <person name="Overmann J."/>
            <person name="Amann R."/>
            <person name="Jetten M.S.M."/>
            <person name="Mascher T."/>
            <person name="Medema M.H."/>
            <person name="Devos D.P."/>
            <person name="Kaster A.-K."/>
            <person name="Ovreas L."/>
            <person name="Rohde M."/>
            <person name="Galperin M.Y."/>
            <person name="Jogler C."/>
        </authorList>
    </citation>
    <scope>NUCLEOTIDE SEQUENCE [LARGE SCALE GENOMIC DNA]</scope>
    <source>
        <strain evidence="3 4">ETA_A8</strain>
    </source>
</reference>
<organism evidence="3 4">
    <name type="scientific">Anatilimnocola aggregata</name>
    <dbReference type="NCBI Taxonomy" id="2528021"/>
    <lineage>
        <taxon>Bacteria</taxon>
        <taxon>Pseudomonadati</taxon>
        <taxon>Planctomycetota</taxon>
        <taxon>Planctomycetia</taxon>
        <taxon>Pirellulales</taxon>
        <taxon>Pirellulaceae</taxon>
        <taxon>Anatilimnocola</taxon>
    </lineage>
</organism>
<dbReference type="Proteomes" id="UP000315017">
    <property type="component" value="Chromosome"/>
</dbReference>
<dbReference type="CDD" id="cd00688">
    <property type="entry name" value="ISOPREN_C2_like"/>
    <property type="match status" value="1"/>
</dbReference>
<feature type="region of interest" description="Disordered" evidence="1">
    <location>
        <begin position="158"/>
        <end position="219"/>
    </location>
</feature>